<dbReference type="RefSeq" id="WP_344627913.1">
    <property type="nucleotide sequence ID" value="NZ_BAAALD010000126.1"/>
</dbReference>
<evidence type="ECO:0000313" key="5">
    <source>
        <dbReference type="Proteomes" id="UP001499987"/>
    </source>
</evidence>
<protein>
    <recommendedName>
        <fullName evidence="3">HTH cro/C1-type domain-containing protein</fullName>
    </recommendedName>
</protein>
<accession>A0ABP4ENW3</accession>
<feature type="transmembrane region" description="Helical" evidence="2">
    <location>
        <begin position="585"/>
        <end position="605"/>
    </location>
</feature>
<dbReference type="InterPro" id="IPR010982">
    <property type="entry name" value="Lambda_DNA-bd_dom_sf"/>
</dbReference>
<feature type="transmembrane region" description="Helical" evidence="2">
    <location>
        <begin position="720"/>
        <end position="741"/>
    </location>
</feature>
<evidence type="ECO:0000256" key="1">
    <source>
        <dbReference type="SAM" id="MobiDB-lite"/>
    </source>
</evidence>
<proteinExistence type="predicted"/>
<dbReference type="InterPro" id="IPR027417">
    <property type="entry name" value="P-loop_NTPase"/>
</dbReference>
<feature type="region of interest" description="Disordered" evidence="1">
    <location>
        <begin position="835"/>
        <end position="879"/>
    </location>
</feature>
<dbReference type="Gene3D" id="3.40.50.300">
    <property type="entry name" value="P-loop containing nucleotide triphosphate hydrolases"/>
    <property type="match status" value="1"/>
</dbReference>
<dbReference type="Pfam" id="PF13560">
    <property type="entry name" value="HTH_31"/>
    <property type="match status" value="1"/>
</dbReference>
<keyword evidence="2" id="KW-0812">Transmembrane</keyword>
<feature type="compositionally biased region" description="Basic residues" evidence="1">
    <location>
        <begin position="865"/>
        <end position="879"/>
    </location>
</feature>
<feature type="transmembrane region" description="Helical" evidence="2">
    <location>
        <begin position="633"/>
        <end position="653"/>
    </location>
</feature>
<keyword evidence="2" id="KW-1133">Transmembrane helix</keyword>
<feature type="transmembrane region" description="Helical" evidence="2">
    <location>
        <begin position="761"/>
        <end position="782"/>
    </location>
</feature>
<keyword evidence="2" id="KW-0472">Membrane</keyword>
<dbReference type="SMART" id="SM00530">
    <property type="entry name" value="HTH_XRE"/>
    <property type="match status" value="1"/>
</dbReference>
<dbReference type="SUPFAM" id="SSF52540">
    <property type="entry name" value="P-loop containing nucleoside triphosphate hydrolases"/>
    <property type="match status" value="1"/>
</dbReference>
<sequence length="879" mass="94869">MKDRLGTLLRRQRDLAGLTQEQLAERSGVSVRTIRRLESGRSTDHRLGTVNLLADALGLGEEDRRHLAAELTNPRGGSAFPAPESAPEQPAHEQPAHGQFGPEQLVPEQPVPEQPVPEQRVPVQPARAAGPSAPDDTPPRPPVVLAAPAPVPVHDAIAVAMSELAVEVRRRWRVEETQRRVHDPFPLPVRWQPAAASLTDHAENVQRLGPGETPREVDVSGDLRGVAEVYRRIPSGRWVILGRAGSGKSILTIRFVLDLLEGPGASVSGRVPVVFGLSSWDPTTTALRDWMIGQLLRDHPHLAGRGRRGETLAAALVDADLVLPVLDGFDEIAEGLRQEALEALNDVSLPLVLTSRREEFAEAVRAAHAPLVWAAGVELTDLTIDDLSGYLPRTVRAVPDGGVRDGDGSTTGWDAVLECLRTRESPAGVRLAAVLTTPLMVVLARTMYSEAPDRDPAELLDAARFPTVKSLEEHLLAGFVPAVYRRRAPERDVAGRRSRSPVRDPERAERWLGHLAHHLVRLDRDRHDLAWWQLADSVPRPTRILAVVLATALSVTLSDWLVALLGTRLGIGEILVQGGLMGPVAGLAFGSVYAVMVGLGTGTAFEPSRVRLALPTARAGLGRRPLRTFAARFGHGLLGGSVMGVGCACALTLERALYLGSPLTDPRVIESTLINMVCLGLTFGTAAGLVFGLMAALEAPVDVTSAATPISLLSSNRATVVRQLLVLATTLTVAIALSGRLVVELLQGPLGPLRWGLSDGLFIGAVGGIGGALSYVLAFTAWGQWIVLARVLLPLKGVLPRDPAAFLDDAYRRGVLRRTGAVYQFRHVRLQHHLGRTHRHRHHDFAPATFPPRGPVSESPEPRRHAGGRRRQSGRRTPR</sequence>
<dbReference type="Gene3D" id="1.10.260.40">
    <property type="entry name" value="lambda repressor-like DNA-binding domains"/>
    <property type="match status" value="1"/>
</dbReference>
<gene>
    <name evidence="4" type="ORF">GCM10009663_71480</name>
</gene>
<dbReference type="EMBL" id="BAAALD010000126">
    <property type="protein sequence ID" value="GAA1121591.1"/>
    <property type="molecule type" value="Genomic_DNA"/>
</dbReference>
<feature type="compositionally biased region" description="Low complexity" evidence="1">
    <location>
        <begin position="116"/>
        <end position="135"/>
    </location>
</feature>
<dbReference type="SUPFAM" id="SSF47413">
    <property type="entry name" value="lambda repressor-like DNA-binding domains"/>
    <property type="match status" value="1"/>
</dbReference>
<dbReference type="InterPro" id="IPR001387">
    <property type="entry name" value="Cro/C1-type_HTH"/>
</dbReference>
<dbReference type="CDD" id="cd00093">
    <property type="entry name" value="HTH_XRE"/>
    <property type="match status" value="1"/>
</dbReference>
<name>A0ABP4ENW3_9ACTN</name>
<evidence type="ECO:0000256" key="2">
    <source>
        <dbReference type="SAM" id="Phobius"/>
    </source>
</evidence>
<dbReference type="Proteomes" id="UP001499987">
    <property type="component" value="Unassembled WGS sequence"/>
</dbReference>
<organism evidence="4 5">
    <name type="scientific">Kitasatospora arboriphila</name>
    <dbReference type="NCBI Taxonomy" id="258052"/>
    <lineage>
        <taxon>Bacteria</taxon>
        <taxon>Bacillati</taxon>
        <taxon>Actinomycetota</taxon>
        <taxon>Actinomycetes</taxon>
        <taxon>Kitasatosporales</taxon>
        <taxon>Streptomycetaceae</taxon>
        <taxon>Kitasatospora</taxon>
    </lineage>
</organism>
<feature type="domain" description="HTH cro/C1-type" evidence="3">
    <location>
        <begin position="9"/>
        <end position="65"/>
    </location>
</feature>
<dbReference type="PROSITE" id="PS50943">
    <property type="entry name" value="HTH_CROC1"/>
    <property type="match status" value="1"/>
</dbReference>
<evidence type="ECO:0000259" key="3">
    <source>
        <dbReference type="PROSITE" id="PS50943"/>
    </source>
</evidence>
<keyword evidence="5" id="KW-1185">Reference proteome</keyword>
<evidence type="ECO:0000313" key="4">
    <source>
        <dbReference type="EMBL" id="GAA1121591.1"/>
    </source>
</evidence>
<feature type="region of interest" description="Disordered" evidence="1">
    <location>
        <begin position="72"/>
        <end position="141"/>
    </location>
</feature>
<reference evidence="5" key="1">
    <citation type="journal article" date="2019" name="Int. J. Syst. Evol. Microbiol.">
        <title>The Global Catalogue of Microorganisms (GCM) 10K type strain sequencing project: providing services to taxonomists for standard genome sequencing and annotation.</title>
        <authorList>
            <consortium name="The Broad Institute Genomics Platform"/>
            <consortium name="The Broad Institute Genome Sequencing Center for Infectious Disease"/>
            <person name="Wu L."/>
            <person name="Ma J."/>
        </authorList>
    </citation>
    <scope>NUCLEOTIDE SEQUENCE [LARGE SCALE GENOMIC DNA]</scope>
    <source>
        <strain evidence="5">JCM 13002</strain>
    </source>
</reference>
<feature type="transmembrane region" description="Helical" evidence="2">
    <location>
        <begin position="673"/>
        <end position="699"/>
    </location>
</feature>
<comment type="caution">
    <text evidence="4">The sequence shown here is derived from an EMBL/GenBank/DDBJ whole genome shotgun (WGS) entry which is preliminary data.</text>
</comment>